<keyword evidence="1" id="KW-0597">Phosphoprotein</keyword>
<evidence type="ECO:0000313" key="6">
    <source>
        <dbReference type="EMBL" id="OLP93813.1"/>
    </source>
</evidence>
<keyword evidence="2" id="KW-0677">Repeat</keyword>
<dbReference type="InterPro" id="IPR015070">
    <property type="entry name" value="EF_hand_DJBP"/>
</dbReference>
<feature type="domain" description="EF-hand" evidence="5">
    <location>
        <begin position="223"/>
        <end position="258"/>
    </location>
</feature>
<feature type="compositionally biased region" description="Acidic residues" evidence="4">
    <location>
        <begin position="10"/>
        <end position="29"/>
    </location>
</feature>
<dbReference type="Proteomes" id="UP000186817">
    <property type="component" value="Unassembled WGS sequence"/>
</dbReference>
<dbReference type="AlphaFoldDB" id="A0A1Q9DF34"/>
<feature type="region of interest" description="Disordered" evidence="4">
    <location>
        <begin position="1"/>
        <end position="57"/>
    </location>
</feature>
<dbReference type="GO" id="GO:0005509">
    <property type="term" value="F:calcium ion binding"/>
    <property type="evidence" value="ECO:0007669"/>
    <property type="project" value="InterPro"/>
</dbReference>
<dbReference type="PROSITE" id="PS50222">
    <property type="entry name" value="EF_HAND_2"/>
    <property type="match status" value="1"/>
</dbReference>
<evidence type="ECO:0000256" key="2">
    <source>
        <dbReference type="ARBA" id="ARBA00022737"/>
    </source>
</evidence>
<protein>
    <recommendedName>
        <fullName evidence="5">EF-hand domain-containing protein</fullName>
    </recommendedName>
</protein>
<dbReference type="InterPro" id="IPR002048">
    <property type="entry name" value="EF_hand_dom"/>
</dbReference>
<evidence type="ECO:0000259" key="5">
    <source>
        <dbReference type="PROSITE" id="PS50222"/>
    </source>
</evidence>
<evidence type="ECO:0000256" key="1">
    <source>
        <dbReference type="ARBA" id="ARBA00022553"/>
    </source>
</evidence>
<dbReference type="Pfam" id="PF08976">
    <property type="entry name" value="EF-hand_11"/>
    <property type="match status" value="1"/>
</dbReference>
<accession>A0A1Q9DF34</accession>
<evidence type="ECO:0000313" key="7">
    <source>
        <dbReference type="Proteomes" id="UP000186817"/>
    </source>
</evidence>
<evidence type="ECO:0000256" key="3">
    <source>
        <dbReference type="ARBA" id="ARBA00022837"/>
    </source>
</evidence>
<dbReference type="OrthoDB" id="445413at2759"/>
<sequence>MWKRGGNGENEADALAEADAVDDEDDDGQDACPRKSGLDDDEAEGTSTRTSKRSSYAARVMVTTRMPQQPEEEGSAAMTDVAHLLGKEVQDVQTLLDAEVNKSIDVQQVKGAARGERPAELNQVEVVGGAEKVKRTFEVVVFRTWGLRARAANFEMRYPCDMDVSIRLIERGYCYDCFKEELDAGTVACWHFTSSRVDNYPTECATLPKEQACTLAQILVTSLDKKRFDRYWDTVDVQNKGAVTFDDFLELLDFEDMPEDVLAKSGSELLRTEKEPSNKNTQPCTLPIVSIVVPFWGYLLGS</sequence>
<name>A0A1Q9DF34_SYMMI</name>
<comment type="caution">
    <text evidence="6">The sequence shown here is derived from an EMBL/GenBank/DDBJ whole genome shotgun (WGS) entry which is preliminary data.</text>
</comment>
<evidence type="ECO:0000256" key="4">
    <source>
        <dbReference type="SAM" id="MobiDB-lite"/>
    </source>
</evidence>
<proteinExistence type="predicted"/>
<organism evidence="6 7">
    <name type="scientific">Symbiodinium microadriaticum</name>
    <name type="common">Dinoflagellate</name>
    <name type="synonym">Zooxanthella microadriatica</name>
    <dbReference type="NCBI Taxonomy" id="2951"/>
    <lineage>
        <taxon>Eukaryota</taxon>
        <taxon>Sar</taxon>
        <taxon>Alveolata</taxon>
        <taxon>Dinophyceae</taxon>
        <taxon>Suessiales</taxon>
        <taxon>Symbiodiniaceae</taxon>
        <taxon>Symbiodinium</taxon>
    </lineage>
</organism>
<dbReference type="EMBL" id="LSRX01000568">
    <property type="protein sequence ID" value="OLP93813.1"/>
    <property type="molecule type" value="Genomic_DNA"/>
</dbReference>
<reference evidence="6 7" key="1">
    <citation type="submission" date="2016-02" db="EMBL/GenBank/DDBJ databases">
        <title>Genome analysis of coral dinoflagellate symbionts highlights evolutionary adaptations to a symbiotic lifestyle.</title>
        <authorList>
            <person name="Aranda M."/>
            <person name="Li Y."/>
            <person name="Liew Y.J."/>
            <person name="Baumgarten S."/>
            <person name="Simakov O."/>
            <person name="Wilson M."/>
            <person name="Piel J."/>
            <person name="Ashoor H."/>
            <person name="Bougouffa S."/>
            <person name="Bajic V.B."/>
            <person name="Ryu T."/>
            <person name="Ravasi T."/>
            <person name="Bayer T."/>
            <person name="Micklem G."/>
            <person name="Kim H."/>
            <person name="Bhak J."/>
            <person name="Lajeunesse T.C."/>
            <person name="Voolstra C.R."/>
        </authorList>
    </citation>
    <scope>NUCLEOTIDE SEQUENCE [LARGE SCALE GENOMIC DNA]</scope>
    <source>
        <strain evidence="6 7">CCMP2467</strain>
    </source>
</reference>
<keyword evidence="3" id="KW-0106">Calcium</keyword>
<keyword evidence="7" id="KW-1185">Reference proteome</keyword>
<gene>
    <name evidence="6" type="ORF">AK812_SmicGene24250</name>
</gene>